<proteinExistence type="predicted"/>
<name>A0A9X4NR81_9BURK</name>
<dbReference type="InterPro" id="IPR006664">
    <property type="entry name" value="OMP_bac"/>
</dbReference>
<comment type="subcellular location">
    <subcellularLocation>
        <location evidence="1">Cell outer membrane</location>
    </subcellularLocation>
</comment>
<dbReference type="OrthoDB" id="9782229at2"/>
<dbReference type="PROSITE" id="PS51257">
    <property type="entry name" value="PROKAR_LIPOPROTEIN"/>
    <property type="match status" value="1"/>
</dbReference>
<feature type="domain" description="OmpA-like" evidence="6">
    <location>
        <begin position="40"/>
        <end position="148"/>
    </location>
</feature>
<evidence type="ECO:0000256" key="3">
    <source>
        <dbReference type="ARBA" id="ARBA00023237"/>
    </source>
</evidence>
<sequence length="148" mass="15535">MRRFLTPTHAALCAMCLAFAGCSSLPGQGTADGSPGTSAAPSPVLTVPAAMAFDVGRSTVKPALARQLNALGTQLNARPGTRVNILGHGDDNRSESANRLLAQDRALSVRDYLIARGVSIIRLRAEGRPANRQLEIHLSDVAPPKASR</sequence>
<dbReference type="InterPro" id="IPR006665">
    <property type="entry name" value="OmpA-like"/>
</dbReference>
<keyword evidence="5" id="KW-0732">Signal</keyword>
<dbReference type="InterPro" id="IPR036737">
    <property type="entry name" value="OmpA-like_sf"/>
</dbReference>
<dbReference type="Pfam" id="PF00691">
    <property type="entry name" value="OmpA"/>
    <property type="match status" value="1"/>
</dbReference>
<evidence type="ECO:0000256" key="4">
    <source>
        <dbReference type="PROSITE-ProRule" id="PRU00473"/>
    </source>
</evidence>
<reference evidence="7" key="1">
    <citation type="submission" date="2013-01" db="EMBL/GenBank/DDBJ databases">
        <title>Genome draft of Hydrogenophaga taeniospiralis 2K1.</title>
        <authorList>
            <person name="Gomila M."/>
            <person name="Lalucat J."/>
        </authorList>
    </citation>
    <scope>NUCLEOTIDE SEQUENCE</scope>
    <source>
        <strain evidence="7">CCUG 15921</strain>
    </source>
</reference>
<keyword evidence="3" id="KW-0998">Cell outer membrane</keyword>
<dbReference type="Proteomes" id="UP001152876">
    <property type="component" value="Unassembled WGS sequence"/>
</dbReference>
<dbReference type="RefSeq" id="WP_068173445.1">
    <property type="nucleotide sequence ID" value="NZ_AOGK01000003.1"/>
</dbReference>
<dbReference type="CDD" id="cd07185">
    <property type="entry name" value="OmpA_C-like"/>
    <property type="match status" value="1"/>
</dbReference>
<evidence type="ECO:0000256" key="5">
    <source>
        <dbReference type="SAM" id="SignalP"/>
    </source>
</evidence>
<dbReference type="PANTHER" id="PTHR30329:SF21">
    <property type="entry name" value="LIPOPROTEIN YIAD-RELATED"/>
    <property type="match status" value="1"/>
</dbReference>
<accession>A0A9X4NR81</accession>
<evidence type="ECO:0000259" key="6">
    <source>
        <dbReference type="PROSITE" id="PS51123"/>
    </source>
</evidence>
<dbReference type="SUPFAM" id="SSF103088">
    <property type="entry name" value="OmpA-like"/>
    <property type="match status" value="1"/>
</dbReference>
<keyword evidence="2 4" id="KW-0472">Membrane</keyword>
<evidence type="ECO:0000256" key="1">
    <source>
        <dbReference type="ARBA" id="ARBA00004442"/>
    </source>
</evidence>
<dbReference type="AlphaFoldDB" id="A0A9X4NR81"/>
<keyword evidence="8" id="KW-1185">Reference proteome</keyword>
<dbReference type="Gene3D" id="3.30.1330.60">
    <property type="entry name" value="OmpA-like domain"/>
    <property type="match status" value="1"/>
</dbReference>
<evidence type="ECO:0000313" key="8">
    <source>
        <dbReference type="Proteomes" id="UP001152876"/>
    </source>
</evidence>
<protein>
    <submittedName>
        <fullName evidence="7">OmpA/MotB domain-containing protein</fullName>
    </submittedName>
</protein>
<feature type="chain" id="PRO_5041000423" evidence="5">
    <location>
        <begin position="21"/>
        <end position="148"/>
    </location>
</feature>
<feature type="signal peptide" evidence="5">
    <location>
        <begin position="1"/>
        <end position="20"/>
    </location>
</feature>
<gene>
    <name evidence="7" type="ORF">H010_04877</name>
</gene>
<organism evidence="7 8">
    <name type="scientific">Hydrogenophaga taeniospiralis CCUG 15921</name>
    <dbReference type="NCBI Taxonomy" id="1281780"/>
    <lineage>
        <taxon>Bacteria</taxon>
        <taxon>Pseudomonadati</taxon>
        <taxon>Pseudomonadota</taxon>
        <taxon>Betaproteobacteria</taxon>
        <taxon>Burkholderiales</taxon>
        <taxon>Comamonadaceae</taxon>
        <taxon>Hydrogenophaga</taxon>
    </lineage>
</organism>
<comment type="caution">
    <text evidence="7">The sequence shown here is derived from an EMBL/GenBank/DDBJ whole genome shotgun (WGS) entry which is preliminary data.</text>
</comment>
<dbReference type="PROSITE" id="PS51123">
    <property type="entry name" value="OMPA_2"/>
    <property type="match status" value="1"/>
</dbReference>
<dbReference type="PRINTS" id="PR01021">
    <property type="entry name" value="OMPADOMAIN"/>
</dbReference>
<dbReference type="PANTHER" id="PTHR30329">
    <property type="entry name" value="STATOR ELEMENT OF FLAGELLAR MOTOR COMPLEX"/>
    <property type="match status" value="1"/>
</dbReference>
<dbReference type="InterPro" id="IPR050330">
    <property type="entry name" value="Bact_OuterMem_StrucFunc"/>
</dbReference>
<evidence type="ECO:0000313" key="7">
    <source>
        <dbReference type="EMBL" id="MDG5974574.1"/>
    </source>
</evidence>
<evidence type="ECO:0000256" key="2">
    <source>
        <dbReference type="ARBA" id="ARBA00023136"/>
    </source>
</evidence>
<dbReference type="EMBL" id="AOGK01000003">
    <property type="protein sequence ID" value="MDG5974574.1"/>
    <property type="molecule type" value="Genomic_DNA"/>
</dbReference>
<dbReference type="GO" id="GO:0009279">
    <property type="term" value="C:cell outer membrane"/>
    <property type="evidence" value="ECO:0007669"/>
    <property type="project" value="UniProtKB-SubCell"/>
</dbReference>